<proteinExistence type="predicted"/>
<reference evidence="3 4" key="1">
    <citation type="submission" date="2024-09" db="EMBL/GenBank/DDBJ databases">
        <authorList>
            <person name="Sun Q."/>
            <person name="Mori K."/>
        </authorList>
    </citation>
    <scope>NUCLEOTIDE SEQUENCE [LARGE SCALE GENOMIC DNA]</scope>
    <source>
        <strain evidence="3 4">TISTR 1856</strain>
    </source>
</reference>
<feature type="compositionally biased region" description="Low complexity" evidence="1">
    <location>
        <begin position="257"/>
        <end position="267"/>
    </location>
</feature>
<evidence type="ECO:0000313" key="3">
    <source>
        <dbReference type="EMBL" id="MFB9377088.1"/>
    </source>
</evidence>
<name>A0ABV5LSM9_9ACTN</name>
<dbReference type="PANTHER" id="PTHR34219:SF1">
    <property type="entry name" value="PEPSY DOMAIN-CONTAINING PROTEIN"/>
    <property type="match status" value="1"/>
</dbReference>
<feature type="transmembrane region" description="Helical" evidence="2">
    <location>
        <begin position="388"/>
        <end position="408"/>
    </location>
</feature>
<dbReference type="EMBL" id="JBHMDM010000004">
    <property type="protein sequence ID" value="MFB9377088.1"/>
    <property type="molecule type" value="Genomic_DNA"/>
</dbReference>
<accession>A0ABV5LSM9</accession>
<keyword evidence="2" id="KW-0472">Membrane</keyword>
<comment type="caution">
    <text evidence="3">The sequence shown here is derived from an EMBL/GenBank/DDBJ whole genome shotgun (WGS) entry which is preliminary data.</text>
</comment>
<dbReference type="RefSeq" id="WP_380135162.1">
    <property type="nucleotide sequence ID" value="NZ_JBHLUI010000003.1"/>
</dbReference>
<feature type="transmembrane region" description="Helical" evidence="2">
    <location>
        <begin position="34"/>
        <end position="56"/>
    </location>
</feature>
<keyword evidence="2" id="KW-0812">Transmembrane</keyword>
<feature type="transmembrane region" description="Helical" evidence="2">
    <location>
        <begin position="173"/>
        <end position="191"/>
    </location>
</feature>
<dbReference type="InterPro" id="IPR005625">
    <property type="entry name" value="PepSY-ass_TM"/>
</dbReference>
<feature type="region of interest" description="Disordered" evidence="1">
    <location>
        <begin position="253"/>
        <end position="285"/>
    </location>
</feature>
<protein>
    <submittedName>
        <fullName evidence="3">PepSY-associated TM helix domain-containing protein</fullName>
    </submittedName>
</protein>
<keyword evidence="4" id="KW-1185">Reference proteome</keyword>
<evidence type="ECO:0000256" key="1">
    <source>
        <dbReference type="SAM" id="MobiDB-lite"/>
    </source>
</evidence>
<dbReference type="Proteomes" id="UP001589748">
    <property type="component" value="Unassembled WGS sequence"/>
</dbReference>
<sequence length="486" mass="51077">MSVDNALHPVRPADPPVGPTPWERLRPLVLRLHFYAGVLVAPFLLVAAISGTLYAATPQLEGLVHRHQLQVPAVATPLPLTAQIQAATDARGGAEPAAVRPAPDPTSTTRVLFADPTLGESERTAVFVDPGTGEIRGELTVYGTSGSLPVRTWISQLHRNLHLGEPGRLYSELAASWLGVLALSGSALWLARRRPRGSGRGPRARTRRVHGVLGIWLAVGLVGLSATGLTWSTYAGAHVDALRAGLSWTTPTVETTAPGAGPAVAGGNHDHHGPGGATGGADPAVGRTTVSPAAFATVLATARSAGLTAAKIEVKAPSEAGATWKVDEIDRGWHTRVDSAAVVLTSTDAGLTGEVTDVVRFSDYPFMAKLARWGIDLHMGSFGVLNQLVLLALGLGLTGLLAGGYRMWWLRRPDLTRRAAVGPPPRPGTWRSLPVPLLALVVAGTVALGWALPLLGASLALFLVLDLALRRRWRPSRASGRSPRGR</sequence>
<keyword evidence="2" id="KW-1133">Transmembrane helix</keyword>
<gene>
    <name evidence="3" type="ORF">ACFFVI_08905</name>
</gene>
<evidence type="ECO:0000313" key="4">
    <source>
        <dbReference type="Proteomes" id="UP001589748"/>
    </source>
</evidence>
<evidence type="ECO:0000256" key="2">
    <source>
        <dbReference type="SAM" id="Phobius"/>
    </source>
</evidence>
<organism evidence="3 4">
    <name type="scientific">Kineococcus gynurae</name>
    <dbReference type="NCBI Taxonomy" id="452979"/>
    <lineage>
        <taxon>Bacteria</taxon>
        <taxon>Bacillati</taxon>
        <taxon>Actinomycetota</taxon>
        <taxon>Actinomycetes</taxon>
        <taxon>Kineosporiales</taxon>
        <taxon>Kineosporiaceae</taxon>
        <taxon>Kineococcus</taxon>
    </lineage>
</organism>
<feature type="transmembrane region" description="Helical" evidence="2">
    <location>
        <begin position="212"/>
        <end position="234"/>
    </location>
</feature>
<dbReference type="Pfam" id="PF03929">
    <property type="entry name" value="PepSY_TM"/>
    <property type="match status" value="1"/>
</dbReference>
<dbReference type="PANTHER" id="PTHR34219">
    <property type="entry name" value="IRON-REGULATED INNER MEMBRANE PROTEIN-RELATED"/>
    <property type="match status" value="1"/>
</dbReference>